<protein>
    <recommendedName>
        <fullName evidence="4">Transposase</fullName>
    </recommendedName>
</protein>
<dbReference type="Proteomes" id="UP000060487">
    <property type="component" value="Unassembled WGS sequence"/>
</dbReference>
<keyword evidence="3" id="KW-1185">Reference proteome</keyword>
<evidence type="ECO:0000313" key="3">
    <source>
        <dbReference type="Proteomes" id="UP000060487"/>
    </source>
</evidence>
<accession>A0ABR5SCT0</accession>
<organism evidence="2 3">
    <name type="scientific">Candidatus Magnetominusculus xianensis</name>
    <dbReference type="NCBI Taxonomy" id="1748249"/>
    <lineage>
        <taxon>Bacteria</taxon>
        <taxon>Pseudomonadati</taxon>
        <taxon>Nitrospirota</taxon>
        <taxon>Nitrospiria</taxon>
        <taxon>Nitrospirales</taxon>
        <taxon>Nitrospiraceae</taxon>
        <taxon>Candidatus Magnetominusculus</taxon>
    </lineage>
</organism>
<dbReference type="EMBL" id="LNQR01000098">
    <property type="protein sequence ID" value="KWT81408.1"/>
    <property type="molecule type" value="Genomic_DNA"/>
</dbReference>
<evidence type="ECO:0000256" key="1">
    <source>
        <dbReference type="SAM" id="MobiDB-lite"/>
    </source>
</evidence>
<reference evidence="2 3" key="1">
    <citation type="submission" date="2015-11" db="EMBL/GenBank/DDBJ databases">
        <authorList>
            <person name="Lin W."/>
        </authorList>
    </citation>
    <scope>NUCLEOTIDE SEQUENCE [LARGE SCALE GENOMIC DNA]</scope>
    <source>
        <strain evidence="2 3">HCH-1</strain>
    </source>
</reference>
<evidence type="ECO:0000313" key="2">
    <source>
        <dbReference type="EMBL" id="KWT81408.1"/>
    </source>
</evidence>
<feature type="region of interest" description="Disordered" evidence="1">
    <location>
        <begin position="169"/>
        <end position="197"/>
    </location>
</feature>
<comment type="caution">
    <text evidence="2">The sequence shown here is derived from an EMBL/GenBank/DDBJ whole genome shotgun (WGS) entry which is preliminary data.</text>
</comment>
<sequence length="287" mass="32987">MEHLKSSISKVSLAIRMRDEGMGLRATGRVVGSHKNTIAEWEERFAGQKETLMLYGLCHEFLRLTFEGDELYTIIGKRTDPSQSSGWTAIIMERGSRFLVDQRCGKKDGKLFKDVMKGVCRFVRQTNDFSFFSDGERRYGQTLFELCSEVLKTGKRGRPRHVLPKGVKVRIKNKGSQKHKRGPKRPKYQAPQPEHPETVQDVRDQEIHANHLEGQNAATRRRNSAFRRRTNTYAKMTEGLQRTLDVHLITHNFVRRHWTTGEVPAVKLGFQKAPLTVEAILRMKKAA</sequence>
<gene>
    <name evidence="2" type="ORF">ASN18_2577</name>
</gene>
<name>A0ABR5SCT0_9BACT</name>
<evidence type="ECO:0008006" key="4">
    <source>
        <dbReference type="Google" id="ProtNLM"/>
    </source>
</evidence>
<proteinExistence type="predicted"/>
<feature type="compositionally biased region" description="Basic residues" evidence="1">
    <location>
        <begin position="169"/>
        <end position="187"/>
    </location>
</feature>